<dbReference type="PANTHER" id="PTHR12549:SF36">
    <property type="entry name" value="LYSINE-SPECIFIC DEMETHYLASE JMJ25-LIKE"/>
    <property type="match status" value="1"/>
</dbReference>
<dbReference type="SMART" id="SM00558">
    <property type="entry name" value="JmjC"/>
    <property type="match status" value="1"/>
</dbReference>
<dbReference type="Pfam" id="PF02373">
    <property type="entry name" value="JmjC"/>
    <property type="match status" value="1"/>
</dbReference>
<name>A0AAD4JL06_PERFH</name>
<dbReference type="GO" id="GO:0000118">
    <property type="term" value="C:histone deacetylase complex"/>
    <property type="evidence" value="ECO:0007669"/>
    <property type="project" value="TreeGrafter"/>
</dbReference>
<dbReference type="FunFam" id="2.60.120.650:FF:000033">
    <property type="entry name" value="Transcription factor jumonji (JmjC) domain-containing protein"/>
    <property type="match status" value="1"/>
</dbReference>
<dbReference type="Pfam" id="PF08879">
    <property type="entry name" value="WRC"/>
    <property type="match status" value="1"/>
</dbReference>
<dbReference type="GO" id="GO:0000785">
    <property type="term" value="C:chromatin"/>
    <property type="evidence" value="ECO:0007669"/>
    <property type="project" value="TreeGrafter"/>
</dbReference>
<comment type="caution">
    <text evidence="5">Lacks conserved residue(s) required for the propagation of feature annotation.</text>
</comment>
<proteinExistence type="inferred from homology"/>
<evidence type="ECO:0000313" key="9">
    <source>
        <dbReference type="EMBL" id="KAH6835790.1"/>
    </source>
</evidence>
<dbReference type="PANTHER" id="PTHR12549">
    <property type="entry name" value="JMJC DOMAIN-CONTAINING HISTONE DEMETHYLATION PROTEIN"/>
    <property type="match status" value="1"/>
</dbReference>
<feature type="domain" description="JmjC" evidence="7">
    <location>
        <begin position="729"/>
        <end position="1061"/>
    </location>
</feature>
<evidence type="ECO:0000259" key="8">
    <source>
        <dbReference type="PROSITE" id="PS51667"/>
    </source>
</evidence>
<dbReference type="GO" id="GO:0031490">
    <property type="term" value="F:chromatin DNA binding"/>
    <property type="evidence" value="ECO:0007669"/>
    <property type="project" value="TreeGrafter"/>
</dbReference>
<feature type="compositionally biased region" description="Basic and acidic residues" evidence="6">
    <location>
        <begin position="149"/>
        <end position="168"/>
    </location>
</feature>
<dbReference type="EMBL" id="SDAM02000032">
    <property type="protein sequence ID" value="KAH6835790.1"/>
    <property type="molecule type" value="Genomic_DNA"/>
</dbReference>
<feature type="region of interest" description="Disordered" evidence="6">
    <location>
        <begin position="191"/>
        <end position="293"/>
    </location>
</feature>
<reference evidence="9 10" key="1">
    <citation type="journal article" date="2021" name="Nat. Commun.">
        <title>Incipient diploidization of the medicinal plant Perilla within 10,000 years.</title>
        <authorList>
            <person name="Zhang Y."/>
            <person name="Shen Q."/>
            <person name="Leng L."/>
            <person name="Zhang D."/>
            <person name="Chen S."/>
            <person name="Shi Y."/>
            <person name="Ning Z."/>
            <person name="Chen S."/>
        </authorList>
    </citation>
    <scope>NUCLEOTIDE SEQUENCE [LARGE SCALE GENOMIC DNA]</scope>
    <source>
        <strain evidence="10">cv. PC099</strain>
    </source>
</reference>
<dbReference type="Proteomes" id="UP001190926">
    <property type="component" value="Unassembled WGS sequence"/>
</dbReference>
<evidence type="ECO:0000256" key="4">
    <source>
        <dbReference type="ARBA" id="ARBA00023242"/>
    </source>
</evidence>
<keyword evidence="10" id="KW-1185">Reference proteome</keyword>
<protein>
    <recommendedName>
        <fullName evidence="11">Lysine-specific demethylase JMJ25</fullName>
    </recommendedName>
</protein>
<evidence type="ECO:0000256" key="3">
    <source>
        <dbReference type="ARBA" id="ARBA00022723"/>
    </source>
</evidence>
<evidence type="ECO:0000256" key="2">
    <source>
        <dbReference type="ARBA" id="ARBA00006801"/>
    </source>
</evidence>
<dbReference type="GO" id="GO:0032454">
    <property type="term" value="F:histone H3K9 demethylase activity"/>
    <property type="evidence" value="ECO:0007669"/>
    <property type="project" value="InterPro"/>
</dbReference>
<dbReference type="PROSITE" id="PS51184">
    <property type="entry name" value="JMJC"/>
    <property type="match status" value="1"/>
</dbReference>
<dbReference type="AlphaFoldDB" id="A0AAD4JL06"/>
<dbReference type="GO" id="GO:0046872">
    <property type="term" value="F:metal ion binding"/>
    <property type="evidence" value="ECO:0007669"/>
    <property type="project" value="UniProtKB-KW"/>
</dbReference>
<comment type="caution">
    <text evidence="9">The sequence shown here is derived from an EMBL/GenBank/DDBJ whole genome shotgun (WGS) entry which is preliminary data.</text>
</comment>
<comment type="subcellular location">
    <subcellularLocation>
        <location evidence="1">Nucleus</location>
    </subcellularLocation>
</comment>
<dbReference type="PROSITE" id="PS51667">
    <property type="entry name" value="WRC"/>
    <property type="match status" value="1"/>
</dbReference>
<evidence type="ECO:0000256" key="5">
    <source>
        <dbReference type="PROSITE-ProRule" id="PRU01002"/>
    </source>
</evidence>
<dbReference type="Gene3D" id="2.60.120.650">
    <property type="entry name" value="Cupin"/>
    <property type="match status" value="2"/>
</dbReference>
<feature type="region of interest" description="Disordered" evidence="6">
    <location>
        <begin position="62"/>
        <end position="81"/>
    </location>
</feature>
<feature type="compositionally biased region" description="Basic and acidic residues" evidence="6">
    <location>
        <begin position="62"/>
        <end position="71"/>
    </location>
</feature>
<feature type="domain" description="WRC" evidence="8">
    <location>
        <begin position="9"/>
        <end position="53"/>
    </location>
</feature>
<sequence>MTGGANEPPPPSLRCERNDGKTWRCRERKMEGVNFCEKHRKYYQRKSTAFADAPRVSKDCDFATPGSEKKRSVSPLSEEEIPEKRLTRTAVAERPAAGVIKESGGVVKKMAKTKGLRTRTRVIGSTSAIAERGDSVFGDRRPKPNSGWKKIDVSEDSGCKKDDIREDSNGDGDVGMDETIASYLKSKGLKLKGKEMAAVNEEEGSQQNDRPKTFSRGCKSKGKEVPEKTTFSTEKTVIGENGCADDKEKTRDRRAKGQETQRKKTLENDISENVNHKQKKRKSRESKYISDDPNDPFQMCHQCMKSDREVVRCSKCHPDHPRRYCFPCVKAWYPELSVQAIAEACPCCRKNCNCKACLSGIKTIEAVYSGDPKDNSEKIRFHKYLISLLLPFLEQFCRDQRIEKEMEANIHGSSPSEVKIDKIDCSADERIYCNNCRTSIVDFHRSCPKCPYDLCVICCREIREGCLKGCDEEVVIQYVDRGPEYLHGKVTSIKEATGPSCGGSNSSSDQKPLPEWRAMETGEIPCPPKGRGGCGHQYLELKCVLDESWLLDMKEKAEILAVACGPADASQILSQCSCLELNEGENVANGQLRKCASRQNSGDNFLYSPLACDIQPGELEHFQKHWIRGEPIIVRDVLKLTSGLSWDPMVMWRAFRKILLKEEKGPSDLVVTAVDCLDSCEVDINIHQFFMGYKDGRRYKNQWPEMLKLKDWPPSTLFEERLPRHGAEFLSALPYKEYTHPRCGILNLASKLSTQMLKPDLGPKTYIAYGFSEELGRGDSVTKLHCDMSDAVNVLMHTADVVTQAHQLPKIQKLKESHAEQDQNELFCHVNTDQKETGTAIQESHVHVNLEDKCSTVPAAGFPAAAGDRIEHSHSSGDRSTNVDSVVNGDECILKDTDSMVVNFGDKDLLIKDFKESNPALGLSSESEDKNSKEVNMRAGKDAVKGGAVWDIFRRQDVPKIEEYLRKHHKEFRHTYGCPVLQVVHPIHDQSLYLNSYHKAKLKEEFGVEPWTFVQHLGEAVFIPAGCPHQVRNLKSCIKVALDFVSPENLGECIRLTEEFRSLPQNHRAKEDKLEVKKMALHALHNAVSTLEDLIRPVEAESGELLCANMPSDSKPRQPPTEDPDQPR</sequence>
<dbReference type="InterPro" id="IPR014977">
    <property type="entry name" value="WRC_dom"/>
</dbReference>
<evidence type="ECO:0000256" key="1">
    <source>
        <dbReference type="ARBA" id="ARBA00004123"/>
    </source>
</evidence>
<feature type="compositionally biased region" description="Basic and acidic residues" evidence="6">
    <location>
        <begin position="244"/>
        <end position="267"/>
    </location>
</feature>
<feature type="region of interest" description="Disordered" evidence="6">
    <location>
        <begin position="1106"/>
        <end position="1128"/>
    </location>
</feature>
<keyword evidence="4" id="KW-0539">Nucleus</keyword>
<dbReference type="InterPro" id="IPR003347">
    <property type="entry name" value="JmjC_dom"/>
</dbReference>
<evidence type="ECO:0008006" key="11">
    <source>
        <dbReference type="Google" id="ProtNLM"/>
    </source>
</evidence>
<keyword evidence="3" id="KW-0479">Metal-binding</keyword>
<feature type="region of interest" description="Disordered" evidence="6">
    <location>
        <begin position="134"/>
        <end position="176"/>
    </location>
</feature>
<evidence type="ECO:0000256" key="6">
    <source>
        <dbReference type="SAM" id="MobiDB-lite"/>
    </source>
</evidence>
<dbReference type="SUPFAM" id="SSF51197">
    <property type="entry name" value="Clavaminate synthase-like"/>
    <property type="match status" value="1"/>
</dbReference>
<accession>A0AAD4JL06</accession>
<gene>
    <name evidence="9" type="ORF">C2S53_003030</name>
</gene>
<dbReference type="InterPro" id="IPR045109">
    <property type="entry name" value="LSDs-like"/>
</dbReference>
<evidence type="ECO:0000259" key="7">
    <source>
        <dbReference type="PROSITE" id="PS51184"/>
    </source>
</evidence>
<comment type="similarity">
    <text evidence="2">Belongs to the JARID1 histone demethylase family.</text>
</comment>
<dbReference type="GO" id="GO:0006357">
    <property type="term" value="P:regulation of transcription by RNA polymerase II"/>
    <property type="evidence" value="ECO:0007669"/>
    <property type="project" value="TreeGrafter"/>
</dbReference>
<dbReference type="GO" id="GO:0003712">
    <property type="term" value="F:transcription coregulator activity"/>
    <property type="evidence" value="ECO:0007669"/>
    <property type="project" value="TreeGrafter"/>
</dbReference>
<evidence type="ECO:0000313" key="10">
    <source>
        <dbReference type="Proteomes" id="UP001190926"/>
    </source>
</evidence>
<organism evidence="9 10">
    <name type="scientific">Perilla frutescens var. hirtella</name>
    <name type="common">Perilla citriodora</name>
    <name type="synonym">Perilla setoyensis</name>
    <dbReference type="NCBI Taxonomy" id="608512"/>
    <lineage>
        <taxon>Eukaryota</taxon>
        <taxon>Viridiplantae</taxon>
        <taxon>Streptophyta</taxon>
        <taxon>Embryophyta</taxon>
        <taxon>Tracheophyta</taxon>
        <taxon>Spermatophyta</taxon>
        <taxon>Magnoliopsida</taxon>
        <taxon>eudicotyledons</taxon>
        <taxon>Gunneridae</taxon>
        <taxon>Pentapetalae</taxon>
        <taxon>asterids</taxon>
        <taxon>lamiids</taxon>
        <taxon>Lamiales</taxon>
        <taxon>Lamiaceae</taxon>
        <taxon>Nepetoideae</taxon>
        <taxon>Elsholtzieae</taxon>
        <taxon>Perilla</taxon>
    </lineage>
</organism>